<proteinExistence type="inferred from homology"/>
<dbReference type="AlphaFoldDB" id="A0A3R9QL92"/>
<keyword evidence="8" id="KW-0175">Coiled coil</keyword>
<dbReference type="GO" id="GO:0005829">
    <property type="term" value="C:cytosol"/>
    <property type="evidence" value="ECO:0007669"/>
    <property type="project" value="TreeGrafter"/>
</dbReference>
<comment type="similarity">
    <text evidence="2">Belongs to the FliH family.</text>
</comment>
<dbReference type="InterPro" id="IPR022524">
    <property type="entry name" value="FliH_Bacilli"/>
</dbReference>
<evidence type="ECO:0000256" key="5">
    <source>
        <dbReference type="ARBA" id="ARBA00022927"/>
    </source>
</evidence>
<evidence type="ECO:0000256" key="1">
    <source>
        <dbReference type="ARBA" id="ARBA00003041"/>
    </source>
</evidence>
<feature type="coiled-coil region" evidence="8">
    <location>
        <begin position="198"/>
        <end position="261"/>
    </location>
</feature>
<dbReference type="NCBIfam" id="TIGR03825">
    <property type="entry name" value="FliH_bacil"/>
    <property type="match status" value="1"/>
</dbReference>
<evidence type="ECO:0000256" key="6">
    <source>
        <dbReference type="ARBA" id="ARBA00023225"/>
    </source>
</evidence>
<protein>
    <recommendedName>
        <fullName evidence="7">Flagellar assembly protein FliH</fullName>
    </recommendedName>
</protein>
<keyword evidence="6" id="KW-1006">Bacterial flagellum protein export</keyword>
<evidence type="ECO:0000256" key="2">
    <source>
        <dbReference type="ARBA" id="ARBA00006602"/>
    </source>
</evidence>
<gene>
    <name evidence="11" type="primary">fliH</name>
    <name evidence="11" type="ORF">D7Z54_14030</name>
</gene>
<feature type="compositionally biased region" description="Basic and acidic residues" evidence="9">
    <location>
        <begin position="66"/>
        <end position="91"/>
    </location>
</feature>
<dbReference type="GO" id="GO:0044781">
    <property type="term" value="P:bacterial-type flagellum organization"/>
    <property type="evidence" value="ECO:0007669"/>
    <property type="project" value="UniProtKB-KW"/>
</dbReference>
<dbReference type="PANTHER" id="PTHR34982:SF1">
    <property type="entry name" value="FLAGELLAR ASSEMBLY PROTEIN FLIH"/>
    <property type="match status" value="1"/>
</dbReference>
<evidence type="ECO:0000313" key="12">
    <source>
        <dbReference type="Proteomes" id="UP000275076"/>
    </source>
</evidence>
<keyword evidence="12" id="KW-1185">Reference proteome</keyword>
<sequence>MILLSRLIKNNDNTGLSEKKRSIELKPIFTPEEKGEETKNNEASGSGTGIEHERQQIQQEWQQVQEAKRQATEELEQTRKQISEEEEDSKQRIEQAFADAKENGYQEGLEEGKKEGRASYEEGLQEVQNIISSAKQEHYYYIEKAEPVILNLALAVANRIIYESLEDEDGTWLEIVKNAIKEVKDHEEVTIYVPVSRYEETKQQRQELENVLAYSQELVIFPDNMLEESDCVIETPYGKVDASLDSQLNELKEQLEERLKEGNIDESS</sequence>
<dbReference type="EMBL" id="RBVX01000012">
    <property type="protein sequence ID" value="RSL32857.1"/>
    <property type="molecule type" value="Genomic_DNA"/>
</dbReference>
<comment type="caution">
    <text evidence="11">The sequence shown here is derived from an EMBL/GenBank/DDBJ whole genome shotgun (WGS) entry which is preliminary data.</text>
</comment>
<dbReference type="Pfam" id="PF02108">
    <property type="entry name" value="FliH"/>
    <property type="match status" value="1"/>
</dbReference>
<dbReference type="InterPro" id="IPR018035">
    <property type="entry name" value="Flagellar_FliH/T3SS_HrpE"/>
</dbReference>
<keyword evidence="11" id="KW-0966">Cell projection</keyword>
<evidence type="ECO:0000256" key="3">
    <source>
        <dbReference type="ARBA" id="ARBA00022448"/>
    </source>
</evidence>
<dbReference type="OrthoDB" id="19020at2"/>
<evidence type="ECO:0000256" key="4">
    <source>
        <dbReference type="ARBA" id="ARBA00022795"/>
    </source>
</evidence>
<dbReference type="Proteomes" id="UP000275076">
    <property type="component" value="Unassembled WGS sequence"/>
</dbReference>
<keyword evidence="3" id="KW-0813">Transport</keyword>
<evidence type="ECO:0000259" key="10">
    <source>
        <dbReference type="Pfam" id="PF02108"/>
    </source>
</evidence>
<dbReference type="GO" id="GO:0015031">
    <property type="term" value="P:protein transport"/>
    <property type="evidence" value="ECO:0007669"/>
    <property type="project" value="UniProtKB-KW"/>
</dbReference>
<reference evidence="11 12" key="1">
    <citation type="submission" date="2018-10" db="EMBL/GenBank/DDBJ databases">
        <title>Draft genome sequence of Bacillus salarius IM0101, isolated from a hypersaline soil in Inner Mongolia, China.</title>
        <authorList>
            <person name="Yamprayoonswat W."/>
            <person name="Boonvisut S."/>
            <person name="Jumpathong W."/>
            <person name="Sittihan S."/>
            <person name="Ruangsuj P."/>
            <person name="Wanthongcharoen S."/>
            <person name="Thongpramul N."/>
            <person name="Pimmason S."/>
            <person name="Yu B."/>
            <person name="Yasawong M."/>
        </authorList>
    </citation>
    <scope>NUCLEOTIDE SEQUENCE [LARGE SCALE GENOMIC DNA]</scope>
    <source>
        <strain evidence="11 12">IM0101</strain>
    </source>
</reference>
<feature type="region of interest" description="Disordered" evidence="9">
    <location>
        <begin position="1"/>
        <end position="91"/>
    </location>
</feature>
<evidence type="ECO:0000256" key="9">
    <source>
        <dbReference type="SAM" id="MobiDB-lite"/>
    </source>
</evidence>
<keyword evidence="11" id="KW-0282">Flagellum</keyword>
<accession>A0A3R9QL92</accession>
<keyword evidence="11" id="KW-0969">Cilium</keyword>
<feature type="compositionally biased region" description="Low complexity" evidence="9">
    <location>
        <begin position="56"/>
        <end position="65"/>
    </location>
</feature>
<dbReference type="InterPro" id="IPR051472">
    <property type="entry name" value="T3SS_Stator/FliH"/>
</dbReference>
<evidence type="ECO:0000256" key="7">
    <source>
        <dbReference type="NCBIfam" id="TIGR03825"/>
    </source>
</evidence>
<keyword evidence="4" id="KW-1005">Bacterial flagellum biogenesis</keyword>
<dbReference type="PANTHER" id="PTHR34982">
    <property type="entry name" value="YOP PROTEINS TRANSLOCATION PROTEIN L"/>
    <property type="match status" value="1"/>
</dbReference>
<feature type="compositionally biased region" description="Basic and acidic residues" evidence="9">
    <location>
        <begin position="31"/>
        <end position="40"/>
    </location>
</feature>
<feature type="domain" description="Flagellar assembly protein FliH/Type III secretion system HrpE" evidence="10">
    <location>
        <begin position="125"/>
        <end position="251"/>
    </location>
</feature>
<comment type="function">
    <text evidence="1">Needed for flagellar regrowth and assembly.</text>
</comment>
<organism evidence="11 12">
    <name type="scientific">Salibacterium salarium</name>
    <dbReference type="NCBI Taxonomy" id="284579"/>
    <lineage>
        <taxon>Bacteria</taxon>
        <taxon>Bacillati</taxon>
        <taxon>Bacillota</taxon>
        <taxon>Bacilli</taxon>
        <taxon>Bacillales</taxon>
        <taxon>Bacillaceae</taxon>
    </lineage>
</organism>
<name>A0A3R9QL92_9BACI</name>
<evidence type="ECO:0000256" key="8">
    <source>
        <dbReference type="SAM" id="Coils"/>
    </source>
</evidence>
<keyword evidence="5" id="KW-0653">Protein transport</keyword>
<evidence type="ECO:0000313" key="11">
    <source>
        <dbReference type="EMBL" id="RSL32857.1"/>
    </source>
</evidence>